<dbReference type="Pfam" id="PF00578">
    <property type="entry name" value="AhpC-TSA"/>
    <property type="match status" value="1"/>
</dbReference>
<dbReference type="InterPro" id="IPR036249">
    <property type="entry name" value="Thioredoxin-like_sf"/>
</dbReference>
<name>A0ABT0U673_9BACT</name>
<gene>
    <name evidence="2" type="ORF">NB063_17560</name>
</gene>
<evidence type="ECO:0000313" key="3">
    <source>
        <dbReference type="Proteomes" id="UP001202961"/>
    </source>
</evidence>
<dbReference type="PANTHER" id="PTHR42852:SF17">
    <property type="entry name" value="THIOREDOXIN-LIKE PROTEIN HI_1115"/>
    <property type="match status" value="1"/>
</dbReference>
<proteinExistence type="predicted"/>
<dbReference type="CDD" id="cd02966">
    <property type="entry name" value="TlpA_like_family"/>
    <property type="match status" value="1"/>
</dbReference>
<sequence length="424" mass="46414">MVGNVCFVSPAFADSDSTANAFQPSEEVKATLLPLFTAIADADVSRTKVELSVETVMHGEIVSNEKSTFQIASKFPGKYTIYHKSEEERKRLYSDGETSTVAMSPEAYYVLPEALNNQTLVTRTPIGLGPYPEPMLALSVAGVDPSVTFFGGMLSVSIVGQTQFRGRVDSIHLHGEQDDGVVWDLWMTDEKQPRPLRLLVNLTPMLIATGQVRVPQGYELSLRYDFVSWRMSGEVDDRLFRFIAPKDATKYESLADYQKQTAVRLGSHPLLGKAAPDYTLTLLDGTEISSDDLKGKTVVLDFWATWCTPCIQAMPIIKAAVDEFNDQDVVFYAVNVAENASLVNGFAGEQDWGVDVAVDPKGTMIETFSAGKIPLTLVIAPSGIVEAVHVGYPGKEALKKQFQDELDVLTQGGRIATSQPQKAD</sequence>
<organism evidence="2 3">
    <name type="scientific">Aporhodopirellula aestuarii</name>
    <dbReference type="NCBI Taxonomy" id="2950107"/>
    <lineage>
        <taxon>Bacteria</taxon>
        <taxon>Pseudomonadati</taxon>
        <taxon>Planctomycetota</taxon>
        <taxon>Planctomycetia</taxon>
        <taxon>Pirellulales</taxon>
        <taxon>Pirellulaceae</taxon>
        <taxon>Aporhodopirellula</taxon>
    </lineage>
</organism>
<dbReference type="RefSeq" id="WP_250930131.1">
    <property type="nucleotide sequence ID" value="NZ_JAMQBK010000046.1"/>
</dbReference>
<keyword evidence="3" id="KW-1185">Reference proteome</keyword>
<evidence type="ECO:0000259" key="1">
    <source>
        <dbReference type="PROSITE" id="PS51352"/>
    </source>
</evidence>
<reference evidence="2 3" key="1">
    <citation type="journal article" date="2022" name="Syst. Appl. Microbiol.">
        <title>Rhodopirellula aestuarii sp. nov., a novel member of the genus Rhodopirellula isolated from brackish sediments collected in the Tagus River estuary, Portugal.</title>
        <authorList>
            <person name="Vitorino I.R."/>
            <person name="Klimek D."/>
            <person name="Calusinska M."/>
            <person name="Lobo-da-Cunha A."/>
            <person name="Vasconcelos V."/>
            <person name="Lage O.M."/>
        </authorList>
    </citation>
    <scope>NUCLEOTIDE SEQUENCE [LARGE SCALE GENOMIC DNA]</scope>
    <source>
        <strain evidence="2 3">ICT_H3.1</strain>
    </source>
</reference>
<protein>
    <submittedName>
        <fullName evidence="2">Redoxin domain-containing protein</fullName>
    </submittedName>
</protein>
<comment type="caution">
    <text evidence="2">The sequence shown here is derived from an EMBL/GenBank/DDBJ whole genome shotgun (WGS) entry which is preliminary data.</text>
</comment>
<evidence type="ECO:0000313" key="2">
    <source>
        <dbReference type="EMBL" id="MCM2372419.1"/>
    </source>
</evidence>
<dbReference type="InterPro" id="IPR013766">
    <property type="entry name" value="Thioredoxin_domain"/>
</dbReference>
<dbReference type="Gene3D" id="3.40.30.10">
    <property type="entry name" value="Glutaredoxin"/>
    <property type="match status" value="1"/>
</dbReference>
<dbReference type="PANTHER" id="PTHR42852">
    <property type="entry name" value="THIOL:DISULFIDE INTERCHANGE PROTEIN DSBE"/>
    <property type="match status" value="1"/>
</dbReference>
<dbReference type="EMBL" id="JAMQBK010000046">
    <property type="protein sequence ID" value="MCM2372419.1"/>
    <property type="molecule type" value="Genomic_DNA"/>
</dbReference>
<dbReference type="InterPro" id="IPR000866">
    <property type="entry name" value="AhpC/TSA"/>
</dbReference>
<dbReference type="InterPro" id="IPR050553">
    <property type="entry name" value="Thioredoxin_ResA/DsbE_sf"/>
</dbReference>
<accession>A0ABT0U673</accession>
<dbReference type="Proteomes" id="UP001202961">
    <property type="component" value="Unassembled WGS sequence"/>
</dbReference>
<dbReference type="SUPFAM" id="SSF52833">
    <property type="entry name" value="Thioredoxin-like"/>
    <property type="match status" value="1"/>
</dbReference>
<dbReference type="InterPro" id="IPR019207">
    <property type="entry name" value="DUF2092"/>
</dbReference>
<feature type="domain" description="Thioredoxin" evidence="1">
    <location>
        <begin position="269"/>
        <end position="411"/>
    </location>
</feature>
<dbReference type="PROSITE" id="PS51352">
    <property type="entry name" value="THIOREDOXIN_2"/>
    <property type="match status" value="1"/>
</dbReference>
<dbReference type="Pfam" id="PF09865">
    <property type="entry name" value="DUF2092"/>
    <property type="match status" value="1"/>
</dbReference>